<proteinExistence type="inferred from homology"/>
<protein>
    <submittedName>
        <fullName evidence="6">Sterol desaturase family protein</fullName>
    </submittedName>
</protein>
<feature type="domain" description="Fatty acid hydroxylase" evidence="5">
    <location>
        <begin position="10"/>
        <end position="136"/>
    </location>
</feature>
<keyword evidence="4" id="KW-1133">Transmembrane helix</keyword>
<comment type="caution">
    <text evidence="6">The sequence shown here is derived from an EMBL/GenBank/DDBJ whole genome shotgun (WGS) entry which is preliminary data.</text>
</comment>
<dbReference type="InterPro" id="IPR006694">
    <property type="entry name" value="Fatty_acid_hydroxylase"/>
</dbReference>
<evidence type="ECO:0000259" key="5">
    <source>
        <dbReference type="Pfam" id="PF04116"/>
    </source>
</evidence>
<reference evidence="6" key="1">
    <citation type="submission" date="2021-01" db="EMBL/GenBank/DDBJ databases">
        <title>Genome sequence of strain Noviherbaspirillum sp. DKR-6.</title>
        <authorList>
            <person name="Chaudhary D.K."/>
        </authorList>
    </citation>
    <scope>NUCLEOTIDE SEQUENCE</scope>
    <source>
        <strain evidence="6">DKR-6</strain>
    </source>
</reference>
<sequence length="155" mass="17930">MNVFHVILALVTLLAMELAVTFIHRYVMHGFGWGWHRSHHEARKTPGWERNDLYALVFTAATIPLFALSSPSEPLWWIASGVTGYGLLYALLHDVLIHRRLPLKWKPSHPYMQRLMSAHYLHHAVKTREGAVSYGFLYAPPVEALRAQLRRRKKP</sequence>
<organism evidence="6 7">
    <name type="scientific">Noviherbaspirillum pedocola</name>
    <dbReference type="NCBI Taxonomy" id="2801341"/>
    <lineage>
        <taxon>Bacteria</taxon>
        <taxon>Pseudomonadati</taxon>
        <taxon>Pseudomonadota</taxon>
        <taxon>Betaproteobacteria</taxon>
        <taxon>Burkholderiales</taxon>
        <taxon>Oxalobacteraceae</taxon>
        <taxon>Noviherbaspirillum</taxon>
    </lineage>
</organism>
<feature type="transmembrane region" description="Helical" evidence="4">
    <location>
        <begin position="6"/>
        <end position="27"/>
    </location>
</feature>
<accession>A0A934SRV8</accession>
<evidence type="ECO:0000256" key="4">
    <source>
        <dbReference type="SAM" id="Phobius"/>
    </source>
</evidence>
<keyword evidence="4" id="KW-0812">Transmembrane</keyword>
<dbReference type="PANTHER" id="PTHR31899">
    <property type="entry name" value="BETA-CAROTENE 3-HYDROXYLASE 1, CHLOROPLASTIC"/>
    <property type="match status" value="1"/>
</dbReference>
<dbReference type="Proteomes" id="UP000622890">
    <property type="component" value="Unassembled WGS sequence"/>
</dbReference>
<gene>
    <name evidence="6" type="ORF">JJB74_12565</name>
</gene>
<name>A0A934SRV8_9BURK</name>
<evidence type="ECO:0000256" key="3">
    <source>
        <dbReference type="ARBA" id="ARBA00023002"/>
    </source>
</evidence>
<dbReference type="PANTHER" id="PTHR31899:SF9">
    <property type="entry name" value="BETA-CAROTENE 3-HYDROXYLASE 1, CHLOROPLASTIC"/>
    <property type="match status" value="1"/>
</dbReference>
<dbReference type="GO" id="GO:0010291">
    <property type="term" value="F:beta-carotene 3-hydroxylase activity"/>
    <property type="evidence" value="ECO:0007669"/>
    <property type="project" value="TreeGrafter"/>
</dbReference>
<dbReference type="Pfam" id="PF04116">
    <property type="entry name" value="FA_hydroxylase"/>
    <property type="match status" value="1"/>
</dbReference>
<comment type="similarity">
    <text evidence="1">Belongs to the sterol desaturase family.</text>
</comment>
<keyword evidence="4" id="KW-0472">Membrane</keyword>
<evidence type="ECO:0000256" key="2">
    <source>
        <dbReference type="ARBA" id="ARBA00022746"/>
    </source>
</evidence>
<keyword evidence="7" id="KW-1185">Reference proteome</keyword>
<dbReference type="InterPro" id="IPR045019">
    <property type="entry name" value="BETA-OHASE-like"/>
</dbReference>
<feature type="transmembrane region" description="Helical" evidence="4">
    <location>
        <begin position="75"/>
        <end position="97"/>
    </location>
</feature>
<keyword evidence="3" id="KW-0560">Oxidoreductase</keyword>
<feature type="transmembrane region" description="Helical" evidence="4">
    <location>
        <begin position="53"/>
        <end position="69"/>
    </location>
</feature>
<evidence type="ECO:0000256" key="1">
    <source>
        <dbReference type="ARBA" id="ARBA00009324"/>
    </source>
</evidence>
<dbReference type="EMBL" id="JAEPBG010000004">
    <property type="protein sequence ID" value="MBK4735450.1"/>
    <property type="molecule type" value="Genomic_DNA"/>
</dbReference>
<dbReference type="GO" id="GO:0005506">
    <property type="term" value="F:iron ion binding"/>
    <property type="evidence" value="ECO:0007669"/>
    <property type="project" value="InterPro"/>
</dbReference>
<dbReference type="GO" id="GO:0016123">
    <property type="term" value="P:xanthophyll biosynthetic process"/>
    <property type="evidence" value="ECO:0007669"/>
    <property type="project" value="TreeGrafter"/>
</dbReference>
<dbReference type="RefSeq" id="WP_200592207.1">
    <property type="nucleotide sequence ID" value="NZ_JAEPBG010000004.1"/>
</dbReference>
<keyword evidence="2" id="KW-0125">Carotenoid biosynthesis</keyword>
<evidence type="ECO:0000313" key="7">
    <source>
        <dbReference type="Proteomes" id="UP000622890"/>
    </source>
</evidence>
<dbReference type="AlphaFoldDB" id="A0A934SRV8"/>
<dbReference type="GO" id="GO:0016119">
    <property type="term" value="P:carotene metabolic process"/>
    <property type="evidence" value="ECO:0007669"/>
    <property type="project" value="TreeGrafter"/>
</dbReference>
<evidence type="ECO:0000313" key="6">
    <source>
        <dbReference type="EMBL" id="MBK4735450.1"/>
    </source>
</evidence>